<dbReference type="Gene3D" id="3.40.50.1820">
    <property type="entry name" value="alpha/beta hydrolase"/>
    <property type="match status" value="1"/>
</dbReference>
<comment type="caution">
    <text evidence="1">The sequence shown here is derived from an EMBL/GenBank/DDBJ whole genome shotgun (WGS) entry which is preliminary data.</text>
</comment>
<keyword evidence="1" id="KW-0812">Transmembrane</keyword>
<name>A0A226E7W4_FOLCA</name>
<accession>A0A226E7W4</accession>
<dbReference type="OrthoDB" id="77878at2759"/>
<dbReference type="PANTHER" id="PTHR20908:SF1">
    <property type="entry name" value="LD15586P"/>
    <property type="match status" value="1"/>
</dbReference>
<gene>
    <name evidence="1" type="ORF">Fcan01_12036</name>
</gene>
<keyword evidence="1" id="KW-0472">Membrane</keyword>
<dbReference type="InterPro" id="IPR008547">
    <property type="entry name" value="DUF829_TMEM53"/>
</dbReference>
<dbReference type="Proteomes" id="UP000198287">
    <property type="component" value="Unassembled WGS sequence"/>
</dbReference>
<dbReference type="PANTHER" id="PTHR20908">
    <property type="entry name" value="LD15586P"/>
    <property type="match status" value="1"/>
</dbReference>
<sequence>MMTMTDKIRMMLPVVSKWFNTRPVYQKAVTPLMIMHSFSPVSHSQNRTLTTKTLARGIELVTTNKHVATVPNNPLQLAVNTQLAEERPLCILLCWLMSQQKHVLKYARFYLDQGFTCLTVSLTPWQLLWPVTGSQLVAKDILTFLSLNRNYQSTIVHGFSVGGYLWGEALNMMSQNAQKYNPILNQIRGQIWDSVVDMQGIPVGMPFAIFPNNALLRNSLEKYIRYHMAKFHESATKHYNLASSSYHNSILTAPALFLCSLDDSVGSIQGIRTVADKWEAKGIEVFLKAWESSPHVSHLHHHPEEYKLEMKAFLERLQLVPYPEKFLHHVPHSQVSRV</sequence>
<dbReference type="Pfam" id="PF05705">
    <property type="entry name" value="DUF829"/>
    <property type="match status" value="1"/>
</dbReference>
<evidence type="ECO:0000313" key="2">
    <source>
        <dbReference type="Proteomes" id="UP000198287"/>
    </source>
</evidence>
<dbReference type="EMBL" id="LNIX01000006">
    <property type="protein sequence ID" value="OXA53184.1"/>
    <property type="molecule type" value="Genomic_DNA"/>
</dbReference>
<reference evidence="1 2" key="1">
    <citation type="submission" date="2015-12" db="EMBL/GenBank/DDBJ databases">
        <title>The genome of Folsomia candida.</title>
        <authorList>
            <person name="Faddeeva A."/>
            <person name="Derks M.F."/>
            <person name="Anvar Y."/>
            <person name="Smit S."/>
            <person name="Van Straalen N."/>
            <person name="Roelofs D."/>
        </authorList>
    </citation>
    <scope>NUCLEOTIDE SEQUENCE [LARGE SCALE GENOMIC DNA]</scope>
    <source>
        <strain evidence="1 2">VU population</strain>
        <tissue evidence="1">Whole body</tissue>
    </source>
</reference>
<evidence type="ECO:0000313" key="1">
    <source>
        <dbReference type="EMBL" id="OXA53184.1"/>
    </source>
</evidence>
<organism evidence="1 2">
    <name type="scientific">Folsomia candida</name>
    <name type="common">Springtail</name>
    <dbReference type="NCBI Taxonomy" id="158441"/>
    <lineage>
        <taxon>Eukaryota</taxon>
        <taxon>Metazoa</taxon>
        <taxon>Ecdysozoa</taxon>
        <taxon>Arthropoda</taxon>
        <taxon>Hexapoda</taxon>
        <taxon>Collembola</taxon>
        <taxon>Entomobryomorpha</taxon>
        <taxon>Isotomoidea</taxon>
        <taxon>Isotomidae</taxon>
        <taxon>Proisotominae</taxon>
        <taxon>Folsomia</taxon>
    </lineage>
</organism>
<dbReference type="SUPFAM" id="SSF53474">
    <property type="entry name" value="alpha/beta-Hydrolases"/>
    <property type="match status" value="1"/>
</dbReference>
<protein>
    <submittedName>
        <fullName evidence="1">Transmembrane protein 53</fullName>
    </submittedName>
</protein>
<proteinExistence type="predicted"/>
<dbReference type="GO" id="GO:0017171">
    <property type="term" value="F:serine hydrolase activity"/>
    <property type="evidence" value="ECO:0007669"/>
    <property type="project" value="TreeGrafter"/>
</dbReference>
<dbReference type="OMA" id="YLEYHMK"/>
<dbReference type="AlphaFoldDB" id="A0A226E7W4"/>
<keyword evidence="2" id="KW-1185">Reference proteome</keyword>
<dbReference type="InterPro" id="IPR029058">
    <property type="entry name" value="AB_hydrolase_fold"/>
</dbReference>